<dbReference type="CDD" id="cd00093">
    <property type="entry name" value="HTH_XRE"/>
    <property type="match status" value="1"/>
</dbReference>
<gene>
    <name evidence="3" type="ORF">BL253_01700</name>
</gene>
<dbReference type="SUPFAM" id="SSF47413">
    <property type="entry name" value="lambda repressor-like DNA-binding domains"/>
    <property type="match status" value="1"/>
</dbReference>
<keyword evidence="4" id="KW-1185">Reference proteome</keyword>
<evidence type="ECO:0000256" key="1">
    <source>
        <dbReference type="ARBA" id="ARBA00007227"/>
    </source>
</evidence>
<dbReference type="STRING" id="1834516.BL253_01700"/>
<comment type="similarity">
    <text evidence="1">Belongs to the short-chain fatty acyl-CoA assimilation regulator (ScfR) family.</text>
</comment>
<proteinExistence type="inferred from homology"/>
<dbReference type="OrthoDB" id="9794834at2"/>
<dbReference type="AlphaFoldDB" id="A0A1V2IJG6"/>
<dbReference type="InterPro" id="IPR010359">
    <property type="entry name" value="IrrE_HExxH"/>
</dbReference>
<dbReference type="PANTHER" id="PTHR43236:SF1">
    <property type="entry name" value="BLL7220 PROTEIN"/>
    <property type="match status" value="1"/>
</dbReference>
<accession>A0A1V2IJG6</accession>
<dbReference type="InterPro" id="IPR010982">
    <property type="entry name" value="Lambda_DNA-bd_dom_sf"/>
</dbReference>
<evidence type="ECO:0000313" key="3">
    <source>
        <dbReference type="EMBL" id="ONH33324.1"/>
    </source>
</evidence>
<dbReference type="EMBL" id="MOMC01000005">
    <property type="protein sequence ID" value="ONH33324.1"/>
    <property type="molecule type" value="Genomic_DNA"/>
</dbReference>
<dbReference type="RefSeq" id="WP_076812926.1">
    <property type="nucleotide sequence ID" value="NZ_MOMC01000005.1"/>
</dbReference>
<evidence type="ECO:0000259" key="2">
    <source>
        <dbReference type="PROSITE" id="PS50943"/>
    </source>
</evidence>
<evidence type="ECO:0000313" key="4">
    <source>
        <dbReference type="Proteomes" id="UP000188929"/>
    </source>
</evidence>
<dbReference type="Gene3D" id="1.10.10.2910">
    <property type="match status" value="1"/>
</dbReference>
<dbReference type="Proteomes" id="UP000188929">
    <property type="component" value="Unassembled WGS sequence"/>
</dbReference>
<feature type="domain" description="HTH cro/C1-type" evidence="2">
    <location>
        <begin position="22"/>
        <end position="64"/>
    </location>
</feature>
<reference evidence="4" key="1">
    <citation type="submission" date="2016-10" db="EMBL/GenBank/DDBJ databases">
        <title>Frankia sp. NRRL B-16386 Genome sequencing.</title>
        <authorList>
            <person name="Ghodhbane-Gtari F."/>
            <person name="Swanson E."/>
            <person name="Gueddou A."/>
            <person name="Hezbri K."/>
            <person name="Ktari K."/>
            <person name="Nouioui I."/>
            <person name="Morris K."/>
            <person name="Simpson S."/>
            <person name="Abebe-Akele F."/>
            <person name="Thomas K."/>
            <person name="Gtari M."/>
            <person name="Tisa L.S."/>
        </authorList>
    </citation>
    <scope>NUCLEOTIDE SEQUENCE [LARGE SCALE GENOMIC DNA]</scope>
    <source>
        <strain evidence="4">NRRL B-16386</strain>
    </source>
</reference>
<dbReference type="Pfam" id="PF06114">
    <property type="entry name" value="Peptidase_M78"/>
    <property type="match status" value="1"/>
</dbReference>
<protein>
    <recommendedName>
        <fullName evidence="2">HTH cro/C1-type domain-containing protein</fullName>
    </recommendedName>
</protein>
<name>A0A1V2IJG6_9ACTN</name>
<dbReference type="PROSITE" id="PS50943">
    <property type="entry name" value="HTH_CROC1"/>
    <property type="match status" value="1"/>
</dbReference>
<sequence>MTGIGERVLEQVGRGRPGALHRDIAERVGMTPDAFSRALNGKRAFSSIELARLADELDADIHWLITGEPDPHRLVVAARHRFDHETGRRDVPDREADDQVLRDVALTYSQGGLPGKPVCRLPATADRIRAALGEDFVRPFADRLEARFGVDVVRVAELSTAYSFTLGGHRVIVLPATGNWFWENWSIAHELGHLALAHHDQGLPEVERDRHEAAANAFAADLLLPRALLAPVDWDSLDAAGLAEILWQWGVSIDALARRLNALNGQLPPIVREWAGQPTQRLLRRHWAVDASFDEITLRMDAAARRRFPLPLQEAHLAGIESGTLGKGTLAWMLGIDPDALEVDVPAVPEVDVDDLSAALGL</sequence>
<dbReference type="Gene3D" id="1.10.260.40">
    <property type="entry name" value="lambda repressor-like DNA-binding domains"/>
    <property type="match status" value="1"/>
</dbReference>
<comment type="caution">
    <text evidence="3">The sequence shown here is derived from an EMBL/GenBank/DDBJ whole genome shotgun (WGS) entry which is preliminary data.</text>
</comment>
<dbReference type="InterPro" id="IPR001387">
    <property type="entry name" value="Cro/C1-type_HTH"/>
</dbReference>
<organism evidence="3 4">
    <name type="scientific">Pseudofrankia asymbiotica</name>
    <dbReference type="NCBI Taxonomy" id="1834516"/>
    <lineage>
        <taxon>Bacteria</taxon>
        <taxon>Bacillati</taxon>
        <taxon>Actinomycetota</taxon>
        <taxon>Actinomycetes</taxon>
        <taxon>Frankiales</taxon>
        <taxon>Frankiaceae</taxon>
        <taxon>Pseudofrankia</taxon>
    </lineage>
</organism>
<dbReference type="GO" id="GO:0003677">
    <property type="term" value="F:DNA binding"/>
    <property type="evidence" value="ECO:0007669"/>
    <property type="project" value="InterPro"/>
</dbReference>
<dbReference type="InterPro" id="IPR052345">
    <property type="entry name" value="Rad_response_metalloprotease"/>
</dbReference>
<dbReference type="PANTHER" id="PTHR43236">
    <property type="entry name" value="ANTITOXIN HIGA1"/>
    <property type="match status" value="1"/>
</dbReference>